<dbReference type="EMBL" id="BAAARV010000007">
    <property type="protein sequence ID" value="GAA2332491.1"/>
    <property type="molecule type" value="Genomic_DNA"/>
</dbReference>
<dbReference type="RefSeq" id="WP_344611164.1">
    <property type="nucleotide sequence ID" value="NZ_BAAARV010000007.1"/>
</dbReference>
<reference evidence="2" key="1">
    <citation type="journal article" date="2019" name="Int. J. Syst. Evol. Microbiol.">
        <title>The Global Catalogue of Microorganisms (GCM) 10K type strain sequencing project: providing services to taxonomists for standard genome sequencing and annotation.</title>
        <authorList>
            <consortium name="The Broad Institute Genomics Platform"/>
            <consortium name="The Broad Institute Genome Sequencing Center for Infectious Disease"/>
            <person name="Wu L."/>
            <person name="Ma J."/>
        </authorList>
    </citation>
    <scope>NUCLEOTIDE SEQUENCE [LARGE SCALE GENOMIC DNA]</scope>
    <source>
        <strain evidence="2">JCM 3272</strain>
    </source>
</reference>
<gene>
    <name evidence="1" type="ORF">GCM10010170_011460</name>
</gene>
<evidence type="ECO:0000313" key="2">
    <source>
        <dbReference type="Proteomes" id="UP001501444"/>
    </source>
</evidence>
<organism evidence="1 2">
    <name type="scientific">Dactylosporangium salmoneum</name>
    <dbReference type="NCBI Taxonomy" id="53361"/>
    <lineage>
        <taxon>Bacteria</taxon>
        <taxon>Bacillati</taxon>
        <taxon>Actinomycetota</taxon>
        <taxon>Actinomycetes</taxon>
        <taxon>Micromonosporales</taxon>
        <taxon>Micromonosporaceae</taxon>
        <taxon>Dactylosporangium</taxon>
    </lineage>
</organism>
<proteinExistence type="predicted"/>
<protein>
    <recommendedName>
        <fullName evidence="3">Lantibiotic</fullName>
    </recommendedName>
</protein>
<evidence type="ECO:0000313" key="1">
    <source>
        <dbReference type="EMBL" id="GAA2332491.1"/>
    </source>
</evidence>
<evidence type="ECO:0008006" key="3">
    <source>
        <dbReference type="Google" id="ProtNLM"/>
    </source>
</evidence>
<name>A0ABP5SJE7_9ACTN</name>
<sequence length="54" mass="5605">MEAIDMKKLTHSLLKLVVPQADAKATPVRGTCGFGCGSNGVLSAKTADGRRPCC</sequence>
<keyword evidence="2" id="KW-1185">Reference proteome</keyword>
<dbReference type="Proteomes" id="UP001501444">
    <property type="component" value="Unassembled WGS sequence"/>
</dbReference>
<comment type="caution">
    <text evidence="1">The sequence shown here is derived from an EMBL/GenBank/DDBJ whole genome shotgun (WGS) entry which is preliminary data.</text>
</comment>
<accession>A0ABP5SJE7</accession>